<dbReference type="InterPro" id="IPR050640">
    <property type="entry name" value="Bact_2-comp_sensor_kinase"/>
</dbReference>
<evidence type="ECO:0000259" key="2">
    <source>
        <dbReference type="Pfam" id="PF06580"/>
    </source>
</evidence>
<feature type="transmembrane region" description="Helical" evidence="1">
    <location>
        <begin position="144"/>
        <end position="164"/>
    </location>
</feature>
<dbReference type="InterPro" id="IPR010559">
    <property type="entry name" value="Sig_transdc_His_kin_internal"/>
</dbReference>
<dbReference type="GO" id="GO:0000155">
    <property type="term" value="F:phosphorelay sensor kinase activity"/>
    <property type="evidence" value="ECO:0007669"/>
    <property type="project" value="InterPro"/>
</dbReference>
<keyword evidence="4" id="KW-1185">Reference proteome</keyword>
<evidence type="ECO:0000313" key="3">
    <source>
        <dbReference type="EMBL" id="NEU69778.1"/>
    </source>
</evidence>
<keyword evidence="1" id="KW-0812">Transmembrane</keyword>
<dbReference type="RefSeq" id="WP_164042445.1">
    <property type="nucleotide sequence ID" value="NZ_JAAGNZ010000002.1"/>
</dbReference>
<dbReference type="EMBL" id="JAAGNZ010000002">
    <property type="protein sequence ID" value="NEU69778.1"/>
    <property type="molecule type" value="Genomic_DNA"/>
</dbReference>
<evidence type="ECO:0000256" key="1">
    <source>
        <dbReference type="SAM" id="Phobius"/>
    </source>
</evidence>
<feature type="transmembrane region" description="Helical" evidence="1">
    <location>
        <begin position="89"/>
        <end position="108"/>
    </location>
</feature>
<proteinExistence type="predicted"/>
<keyword evidence="1" id="KW-0472">Membrane</keyword>
<dbReference type="Gene3D" id="3.30.565.10">
    <property type="entry name" value="Histidine kinase-like ATPase, C-terminal domain"/>
    <property type="match status" value="1"/>
</dbReference>
<accession>A0A6M0ING5</accession>
<keyword evidence="1" id="KW-1133">Transmembrane helix</keyword>
<feature type="transmembrane region" description="Helical" evidence="1">
    <location>
        <begin position="53"/>
        <end position="77"/>
    </location>
</feature>
<dbReference type="GO" id="GO:0016020">
    <property type="term" value="C:membrane"/>
    <property type="evidence" value="ECO:0007669"/>
    <property type="project" value="InterPro"/>
</dbReference>
<reference evidence="3 4" key="1">
    <citation type="submission" date="2020-02" db="EMBL/GenBank/DDBJ databases">
        <title>Draft genome sequence of two Spirosoma agri KCTC 52727 and Spirosoma terrae KCTC 52035.</title>
        <authorList>
            <person name="Rojas J."/>
            <person name="Ambika Manirajan B."/>
            <person name="Ratering S."/>
            <person name="Suarez C."/>
            <person name="Schnell S."/>
        </authorList>
    </citation>
    <scope>NUCLEOTIDE SEQUENCE [LARGE SCALE GENOMIC DNA]</scope>
    <source>
        <strain evidence="3 4">KCTC 52727</strain>
    </source>
</reference>
<dbReference type="Proteomes" id="UP000477386">
    <property type="component" value="Unassembled WGS sequence"/>
</dbReference>
<evidence type="ECO:0000313" key="4">
    <source>
        <dbReference type="Proteomes" id="UP000477386"/>
    </source>
</evidence>
<feature type="domain" description="Signal transduction histidine kinase internal region" evidence="2">
    <location>
        <begin position="193"/>
        <end position="270"/>
    </location>
</feature>
<feature type="transmembrane region" description="Helical" evidence="1">
    <location>
        <begin position="26"/>
        <end position="47"/>
    </location>
</feature>
<dbReference type="InterPro" id="IPR036890">
    <property type="entry name" value="HATPase_C_sf"/>
</dbReference>
<comment type="caution">
    <text evidence="3">The sequence shown here is derived from an EMBL/GenBank/DDBJ whole genome shotgun (WGS) entry which is preliminary data.</text>
</comment>
<dbReference type="SUPFAM" id="SSF55874">
    <property type="entry name" value="ATPase domain of HSP90 chaperone/DNA topoisomerase II/histidine kinase"/>
    <property type="match status" value="1"/>
</dbReference>
<name>A0A6M0ING5_9BACT</name>
<sequence length="391" mass="44487">MSPSQSGILNRFVAAFIRHRRLVRSVGRVLIISSIIAVALSMATLSVGNDWPVFTVFSLTLLTQHLLIYYLMGYWLLPRLLYKRRLGWLLLWIMLGIWIVYVINRTMIVTVDPTYPQSIRYITQIRSLLEGKGWFGPFLSLRVFLWNFIFSVFSPFIFLTLKVIKDTAVLRQQQFQLQRNRLLLDQANTILKQDFLKAQVSPHFLFNTLNSIYSHVVSVDEGAADMVLRLAELMRYNLDMTSATQVLLQEEIAYLQSYIVLEQARHGDRLFVDVDVSETLTDYMIAPLLLGAYVENAFKHGIRSGAEGSYVLVSVAMEADTLLFAVENSISHGPTVTVARKSGGVGLLNVRKRLALLYAGRHSVEQDITDQYYRVTLRIDLTRAGAIDALT</sequence>
<organism evidence="3 4">
    <name type="scientific">Spirosoma agri</name>
    <dbReference type="NCBI Taxonomy" id="1987381"/>
    <lineage>
        <taxon>Bacteria</taxon>
        <taxon>Pseudomonadati</taxon>
        <taxon>Bacteroidota</taxon>
        <taxon>Cytophagia</taxon>
        <taxon>Cytophagales</taxon>
        <taxon>Cytophagaceae</taxon>
        <taxon>Spirosoma</taxon>
    </lineage>
</organism>
<dbReference type="PANTHER" id="PTHR34220">
    <property type="entry name" value="SENSOR HISTIDINE KINASE YPDA"/>
    <property type="match status" value="1"/>
</dbReference>
<dbReference type="AlphaFoldDB" id="A0A6M0ING5"/>
<dbReference type="Pfam" id="PF06580">
    <property type="entry name" value="His_kinase"/>
    <property type="match status" value="1"/>
</dbReference>
<protein>
    <recommendedName>
        <fullName evidence="2">Signal transduction histidine kinase internal region domain-containing protein</fullName>
    </recommendedName>
</protein>
<dbReference type="PANTHER" id="PTHR34220:SF7">
    <property type="entry name" value="SENSOR HISTIDINE KINASE YPDA"/>
    <property type="match status" value="1"/>
</dbReference>
<gene>
    <name evidence="3" type="ORF">GK091_23055</name>
</gene>